<dbReference type="EMBL" id="AAHZMX010000031">
    <property type="protein sequence ID" value="ECB9981455.1"/>
    <property type="molecule type" value="Genomic_DNA"/>
</dbReference>
<dbReference type="Pfam" id="PF11144">
    <property type="entry name" value="DUF2920"/>
    <property type="match status" value="1"/>
</dbReference>
<reference evidence="1" key="1">
    <citation type="submission" date="2019-07" db="EMBL/GenBank/DDBJ databases">
        <authorList>
            <consortium name="PulseNet: The National Subtyping Network for Foodborne Disease Surveillance"/>
            <person name="Tarr C.L."/>
            <person name="Trees E."/>
            <person name="Katz L.S."/>
            <person name="Carleton-Romer H.A."/>
            <person name="Stroika S."/>
            <person name="Kucerova Z."/>
            <person name="Roache K.F."/>
            <person name="Sabol A.L."/>
            <person name="Besser J."/>
            <person name="Gerner-Smidt P."/>
        </authorList>
    </citation>
    <scope>NUCLEOTIDE SEQUENCE</scope>
    <source>
        <strain evidence="1">PNUSAC009959</strain>
    </source>
</reference>
<evidence type="ECO:0000313" key="1">
    <source>
        <dbReference type="EMBL" id="ECB9981455.1"/>
    </source>
</evidence>
<proteinExistence type="predicted"/>
<comment type="caution">
    <text evidence="1">The sequence shown here is derived from an EMBL/GenBank/DDBJ whole genome shotgun (WGS) entry which is preliminary data.</text>
</comment>
<sequence length="53" mass="5981">MIINQIYSIDSCDDVELNIKRGSKLEFRLTYDDSKEIEAIICIIPGGAEDMNS</sequence>
<dbReference type="AlphaFoldDB" id="A0A5Y1PAK2"/>
<protein>
    <submittedName>
        <fullName evidence="1">DUF2920 family protein</fullName>
    </submittedName>
</protein>
<gene>
    <name evidence="1" type="ORF">FMG44_06045</name>
</gene>
<dbReference type="InterPro" id="IPR022605">
    <property type="entry name" value="DUF2920"/>
</dbReference>
<accession>A0A5Y1PAK2</accession>
<feature type="non-terminal residue" evidence="1">
    <location>
        <position position="53"/>
    </location>
</feature>
<name>A0A5Y1PAK2_CAMJU</name>
<organism evidence="1">
    <name type="scientific">Campylobacter jejuni</name>
    <dbReference type="NCBI Taxonomy" id="197"/>
    <lineage>
        <taxon>Bacteria</taxon>
        <taxon>Pseudomonadati</taxon>
        <taxon>Campylobacterota</taxon>
        <taxon>Epsilonproteobacteria</taxon>
        <taxon>Campylobacterales</taxon>
        <taxon>Campylobacteraceae</taxon>
        <taxon>Campylobacter</taxon>
    </lineage>
</organism>